<dbReference type="Pfam" id="PF13354">
    <property type="entry name" value="Beta-lactamase2"/>
    <property type="match status" value="1"/>
</dbReference>
<dbReference type="InterPro" id="IPR000871">
    <property type="entry name" value="Beta-lactam_class-A"/>
</dbReference>
<dbReference type="STRING" id="762982.HMPREF9442_00179"/>
<evidence type="ECO:0000256" key="3">
    <source>
        <dbReference type="ARBA" id="ARBA00012865"/>
    </source>
</evidence>
<evidence type="ECO:0000259" key="5">
    <source>
        <dbReference type="Pfam" id="PF13354"/>
    </source>
</evidence>
<dbReference type="OrthoDB" id="9772863at2"/>
<keyword evidence="4" id="KW-0732">Signal</keyword>
<dbReference type="HOGENOM" id="CLU_031960_0_1_10"/>
<dbReference type="EC" id="3.5.2.6" evidence="3"/>
<evidence type="ECO:0000256" key="1">
    <source>
        <dbReference type="ARBA" id="ARBA00001526"/>
    </source>
</evidence>
<feature type="signal peptide" evidence="4">
    <location>
        <begin position="1"/>
        <end position="23"/>
    </location>
</feature>
<comment type="caution">
    <text evidence="6">The sequence shown here is derived from an EMBL/GenBank/DDBJ whole genome shotgun (WGS) entry which is preliminary data.</text>
</comment>
<evidence type="ECO:0000313" key="6">
    <source>
        <dbReference type="EMBL" id="EGG57867.1"/>
    </source>
</evidence>
<dbReference type="EMBL" id="AFBR01000005">
    <property type="protein sequence ID" value="EGG57867.1"/>
    <property type="molecule type" value="Genomic_DNA"/>
</dbReference>
<feature type="chain" id="PRO_5003306119" description="beta-lactamase" evidence="4">
    <location>
        <begin position="24"/>
        <end position="300"/>
    </location>
</feature>
<dbReference type="GO" id="GO:0046677">
    <property type="term" value="P:response to antibiotic"/>
    <property type="evidence" value="ECO:0007669"/>
    <property type="project" value="InterPro"/>
</dbReference>
<evidence type="ECO:0000256" key="2">
    <source>
        <dbReference type="ARBA" id="ARBA00009009"/>
    </source>
</evidence>
<dbReference type="PANTHER" id="PTHR35333:SF3">
    <property type="entry name" value="BETA-LACTAMASE-TYPE TRANSPEPTIDASE FOLD CONTAINING PROTEIN"/>
    <property type="match status" value="1"/>
</dbReference>
<protein>
    <recommendedName>
        <fullName evidence="3">beta-lactamase</fullName>
        <ecNumber evidence="3">3.5.2.6</ecNumber>
    </recommendedName>
</protein>
<dbReference type="Proteomes" id="UP000005546">
    <property type="component" value="Unassembled WGS sequence"/>
</dbReference>
<evidence type="ECO:0000313" key="7">
    <source>
        <dbReference type="Proteomes" id="UP000005546"/>
    </source>
</evidence>
<dbReference type="PRINTS" id="PR00118">
    <property type="entry name" value="BLACTAMASEA"/>
</dbReference>
<dbReference type="AlphaFoldDB" id="F3QPU2"/>
<dbReference type="Gene3D" id="3.40.710.10">
    <property type="entry name" value="DD-peptidase/beta-lactamase superfamily"/>
    <property type="match status" value="1"/>
</dbReference>
<dbReference type="SUPFAM" id="SSF56601">
    <property type="entry name" value="beta-lactamase/transpeptidase-like"/>
    <property type="match status" value="1"/>
</dbReference>
<proteinExistence type="inferred from homology"/>
<dbReference type="RefSeq" id="WP_008624220.1">
    <property type="nucleotide sequence ID" value="NZ_GL883809.1"/>
</dbReference>
<keyword evidence="7" id="KW-1185">Reference proteome</keyword>
<dbReference type="InterPro" id="IPR012338">
    <property type="entry name" value="Beta-lactam/transpept-like"/>
</dbReference>
<dbReference type="GO" id="GO:0008800">
    <property type="term" value="F:beta-lactamase activity"/>
    <property type="evidence" value="ECO:0007669"/>
    <property type="project" value="UniProtKB-EC"/>
</dbReference>
<dbReference type="eggNOG" id="COG2367">
    <property type="taxonomic scope" value="Bacteria"/>
</dbReference>
<comment type="similarity">
    <text evidence="2">Belongs to the class-A beta-lactamase family.</text>
</comment>
<reference evidence="6 7" key="1">
    <citation type="submission" date="2011-02" db="EMBL/GenBank/DDBJ databases">
        <authorList>
            <person name="Weinstock G."/>
            <person name="Sodergren E."/>
            <person name="Clifton S."/>
            <person name="Fulton L."/>
            <person name="Fulton B."/>
            <person name="Courtney L."/>
            <person name="Fronick C."/>
            <person name="Harrison M."/>
            <person name="Strong C."/>
            <person name="Farmer C."/>
            <person name="Delahaunty K."/>
            <person name="Markovic C."/>
            <person name="Hall O."/>
            <person name="Minx P."/>
            <person name="Tomlinson C."/>
            <person name="Mitreva M."/>
            <person name="Hou S."/>
            <person name="Chen J."/>
            <person name="Wollam A."/>
            <person name="Pepin K.H."/>
            <person name="Johnson M."/>
            <person name="Bhonagiri V."/>
            <person name="Zhang X."/>
            <person name="Suruliraj S."/>
            <person name="Warren W."/>
            <person name="Chinwalla A."/>
            <person name="Mardis E.R."/>
            <person name="Wilson R.K."/>
        </authorList>
    </citation>
    <scope>NUCLEOTIDE SEQUENCE [LARGE SCALE GENOMIC DNA]</scope>
    <source>
        <strain evidence="6 7">YIT 11841</strain>
    </source>
</reference>
<name>F3QPU2_9BACT</name>
<comment type="catalytic activity">
    <reaction evidence="1">
        <text>a beta-lactam + H2O = a substituted beta-amino acid</text>
        <dbReference type="Rhea" id="RHEA:20401"/>
        <dbReference type="ChEBI" id="CHEBI:15377"/>
        <dbReference type="ChEBI" id="CHEBI:35627"/>
        <dbReference type="ChEBI" id="CHEBI:140347"/>
        <dbReference type="EC" id="3.5.2.6"/>
    </reaction>
</comment>
<feature type="domain" description="Beta-lactamase class A catalytic" evidence="5">
    <location>
        <begin position="49"/>
        <end position="271"/>
    </location>
</feature>
<organism evidence="6 7">
    <name type="scientific">Paraprevotella xylaniphila YIT 11841</name>
    <dbReference type="NCBI Taxonomy" id="762982"/>
    <lineage>
        <taxon>Bacteria</taxon>
        <taxon>Pseudomonadati</taxon>
        <taxon>Bacteroidota</taxon>
        <taxon>Bacteroidia</taxon>
        <taxon>Bacteroidales</taxon>
        <taxon>Prevotellaceae</taxon>
        <taxon>Paraprevotella</taxon>
    </lineage>
</organism>
<evidence type="ECO:0000256" key="4">
    <source>
        <dbReference type="SAM" id="SignalP"/>
    </source>
</evidence>
<dbReference type="NCBIfam" id="NF012099">
    <property type="entry name" value="SubclassA2"/>
    <property type="match status" value="1"/>
</dbReference>
<sequence>MKRRIRTIWAGVLCLSPVLALQAGWGDLQEQLRRMVADKKAQVGIAVILDGRDTLTVNNDVRFPMMSVFKFHQALAVADACGQRGVSFDTLVHVRPDDLHPDTYSPLRDKYPDGNLSLSVGELLKYTLHLSDNNACDILFRVFGGPAATDEYLRSMGLRDFAIEVTEDDMHRNLADCYRNWTTPLEAVRLLEWLVSGKAAKGAYRDFIEQTMISCQTGRDRLPAPLAGTKAVIGHKTGTGDRNGKGQVIGTNDIGFVFLPDGHRYSIAVLVRDSEESEQATARIIADVSEAVYRYVSGER</sequence>
<accession>F3QPU2</accession>
<gene>
    <name evidence="6" type="ORF">HMPREF9442_00179</name>
</gene>
<dbReference type="InterPro" id="IPR045155">
    <property type="entry name" value="Beta-lactam_cat"/>
</dbReference>
<dbReference type="PANTHER" id="PTHR35333">
    <property type="entry name" value="BETA-LACTAMASE"/>
    <property type="match status" value="1"/>
</dbReference>
<dbReference type="NCBIfam" id="NF033103">
    <property type="entry name" value="bla_class_A"/>
    <property type="match status" value="1"/>
</dbReference>
<dbReference type="GO" id="GO:0030655">
    <property type="term" value="P:beta-lactam antibiotic catabolic process"/>
    <property type="evidence" value="ECO:0007669"/>
    <property type="project" value="InterPro"/>
</dbReference>